<dbReference type="EMBL" id="KZ308556">
    <property type="protein sequence ID" value="KAG8231498.1"/>
    <property type="molecule type" value="Genomic_DNA"/>
</dbReference>
<comment type="similarity">
    <text evidence="2">Belongs to the mitochondrion-specific ribosomal protein mL49 family.</text>
</comment>
<evidence type="ECO:0000256" key="4">
    <source>
        <dbReference type="ARBA" id="ARBA00023128"/>
    </source>
</evidence>
<dbReference type="OrthoDB" id="19439at2759"/>
<keyword evidence="4" id="KW-0496">Mitochondrion</keyword>
<gene>
    <name evidence="8" type="ORF">J437_LFUL007667</name>
</gene>
<evidence type="ECO:0000256" key="2">
    <source>
        <dbReference type="ARBA" id="ARBA00005677"/>
    </source>
</evidence>
<dbReference type="Proteomes" id="UP000792457">
    <property type="component" value="Unassembled WGS sequence"/>
</dbReference>
<keyword evidence="9" id="KW-1185">Reference proteome</keyword>
<dbReference type="PANTHER" id="PTHR13477:SF0">
    <property type="entry name" value="LARGE RIBOSOMAL SUBUNIT PROTEIN ML49"/>
    <property type="match status" value="1"/>
</dbReference>
<evidence type="ECO:0000256" key="6">
    <source>
        <dbReference type="ARBA" id="ARBA00035191"/>
    </source>
</evidence>
<proteinExistence type="inferred from homology"/>
<name>A0A8K0P3Z9_LADFU</name>
<dbReference type="GO" id="GO:0005762">
    <property type="term" value="C:mitochondrial large ribosomal subunit"/>
    <property type="evidence" value="ECO:0007669"/>
    <property type="project" value="TreeGrafter"/>
</dbReference>
<dbReference type="Gene3D" id="3.30.780.10">
    <property type="entry name" value="SUI1-like domain"/>
    <property type="match status" value="2"/>
</dbReference>
<evidence type="ECO:0000256" key="5">
    <source>
        <dbReference type="ARBA" id="ARBA00023274"/>
    </source>
</evidence>
<evidence type="ECO:0000313" key="8">
    <source>
        <dbReference type="EMBL" id="KAG8231498.1"/>
    </source>
</evidence>
<dbReference type="InterPro" id="IPR007740">
    <property type="entry name" value="Ribosomal_mL49"/>
</dbReference>
<protein>
    <recommendedName>
        <fullName evidence="6">Large ribosomal subunit protein mL49</fullName>
    </recommendedName>
    <alternativeName>
        <fullName evidence="7">39S ribosomal protein L49, mitochondrial</fullName>
    </alternativeName>
</protein>
<dbReference type="GO" id="GO:0006412">
    <property type="term" value="P:translation"/>
    <property type="evidence" value="ECO:0007669"/>
    <property type="project" value="InterPro"/>
</dbReference>
<reference evidence="8" key="1">
    <citation type="submission" date="2013-04" db="EMBL/GenBank/DDBJ databases">
        <authorList>
            <person name="Qu J."/>
            <person name="Murali S.C."/>
            <person name="Bandaranaike D."/>
            <person name="Bellair M."/>
            <person name="Blankenburg K."/>
            <person name="Chao H."/>
            <person name="Dinh H."/>
            <person name="Doddapaneni H."/>
            <person name="Downs B."/>
            <person name="Dugan-Rocha S."/>
            <person name="Elkadiri S."/>
            <person name="Gnanaolivu R.D."/>
            <person name="Hernandez B."/>
            <person name="Javaid M."/>
            <person name="Jayaseelan J.C."/>
            <person name="Lee S."/>
            <person name="Li M."/>
            <person name="Ming W."/>
            <person name="Munidasa M."/>
            <person name="Muniz J."/>
            <person name="Nguyen L."/>
            <person name="Ongeri F."/>
            <person name="Osuji N."/>
            <person name="Pu L.-L."/>
            <person name="Puazo M."/>
            <person name="Qu C."/>
            <person name="Quiroz J."/>
            <person name="Raj R."/>
            <person name="Weissenberger G."/>
            <person name="Xin Y."/>
            <person name="Zou X."/>
            <person name="Han Y."/>
            <person name="Richards S."/>
            <person name="Worley K."/>
            <person name="Muzny D."/>
            <person name="Gibbs R."/>
        </authorList>
    </citation>
    <scope>NUCLEOTIDE SEQUENCE</scope>
    <source>
        <strain evidence="8">Sampled in the wild</strain>
    </source>
</reference>
<accession>A0A8K0P3Z9</accession>
<comment type="subcellular location">
    <subcellularLocation>
        <location evidence="1">Mitochondrion</location>
    </subcellularLocation>
</comment>
<dbReference type="PANTHER" id="PTHR13477">
    <property type="entry name" value="MITOCHONDRIAL 39S RIBOSOMAL PROTEIN L49"/>
    <property type="match status" value="1"/>
</dbReference>
<organism evidence="8 9">
    <name type="scientific">Ladona fulva</name>
    <name type="common">Scarce chaser dragonfly</name>
    <name type="synonym">Libellula fulva</name>
    <dbReference type="NCBI Taxonomy" id="123851"/>
    <lineage>
        <taxon>Eukaryota</taxon>
        <taxon>Metazoa</taxon>
        <taxon>Ecdysozoa</taxon>
        <taxon>Arthropoda</taxon>
        <taxon>Hexapoda</taxon>
        <taxon>Insecta</taxon>
        <taxon>Pterygota</taxon>
        <taxon>Palaeoptera</taxon>
        <taxon>Odonata</taxon>
        <taxon>Epiprocta</taxon>
        <taxon>Anisoptera</taxon>
        <taxon>Libelluloidea</taxon>
        <taxon>Libellulidae</taxon>
        <taxon>Ladona</taxon>
    </lineage>
</organism>
<reference evidence="8" key="2">
    <citation type="submission" date="2017-10" db="EMBL/GenBank/DDBJ databases">
        <title>Ladona fulva Genome sequencing and assembly.</title>
        <authorList>
            <person name="Murali S."/>
            <person name="Richards S."/>
            <person name="Bandaranaike D."/>
            <person name="Bellair M."/>
            <person name="Blankenburg K."/>
            <person name="Chao H."/>
            <person name="Dinh H."/>
            <person name="Doddapaneni H."/>
            <person name="Dugan-Rocha S."/>
            <person name="Elkadiri S."/>
            <person name="Gnanaolivu R."/>
            <person name="Hernandez B."/>
            <person name="Skinner E."/>
            <person name="Javaid M."/>
            <person name="Lee S."/>
            <person name="Li M."/>
            <person name="Ming W."/>
            <person name="Munidasa M."/>
            <person name="Muniz J."/>
            <person name="Nguyen L."/>
            <person name="Hughes D."/>
            <person name="Osuji N."/>
            <person name="Pu L.-L."/>
            <person name="Puazo M."/>
            <person name="Qu C."/>
            <person name="Quiroz J."/>
            <person name="Raj R."/>
            <person name="Weissenberger G."/>
            <person name="Xin Y."/>
            <person name="Zou X."/>
            <person name="Han Y."/>
            <person name="Worley K."/>
            <person name="Muzny D."/>
            <person name="Gibbs R."/>
        </authorList>
    </citation>
    <scope>NUCLEOTIDE SEQUENCE</scope>
    <source>
        <strain evidence="8">Sampled in the wild</strain>
    </source>
</reference>
<keyword evidence="5" id="KW-0687">Ribonucleoprotein</keyword>
<comment type="caution">
    <text evidence="8">The sequence shown here is derived from an EMBL/GenBank/DDBJ whole genome shotgun (WGS) entry which is preliminary data.</text>
</comment>
<keyword evidence="3" id="KW-0689">Ribosomal protein</keyword>
<evidence type="ECO:0000256" key="3">
    <source>
        <dbReference type="ARBA" id="ARBA00022980"/>
    </source>
</evidence>
<dbReference type="GO" id="GO:0003735">
    <property type="term" value="F:structural constituent of ribosome"/>
    <property type="evidence" value="ECO:0007669"/>
    <property type="project" value="InterPro"/>
</dbReference>
<dbReference type="AlphaFoldDB" id="A0A8K0P3Z9"/>
<evidence type="ECO:0000256" key="7">
    <source>
        <dbReference type="ARBA" id="ARBA00035545"/>
    </source>
</evidence>
<evidence type="ECO:0000256" key="1">
    <source>
        <dbReference type="ARBA" id="ARBA00004173"/>
    </source>
</evidence>
<evidence type="ECO:0000313" key="9">
    <source>
        <dbReference type="Proteomes" id="UP000792457"/>
    </source>
</evidence>
<sequence>MASILKTSASRLLLYPRFLQLSSSQALLKLHTLDSYIIPPSLRNPSPIPKSPVEEPPREPIEYEVSQSPEEWKYVERLIPPVEVPEPIKKDWYPSGWKPPATVNQPYFIRRTKNHMLNALNEDLLSYLEKKHQKSIVSHVNEVTCCIWLKGDYVRDVEEWMLSKGF</sequence>